<dbReference type="OrthoDB" id="5279008at2759"/>
<dbReference type="InterPro" id="IPR036047">
    <property type="entry name" value="F-box-like_dom_sf"/>
</dbReference>
<protein>
    <recommendedName>
        <fullName evidence="3">F-box domain-containing protein</fullName>
    </recommendedName>
</protein>
<evidence type="ECO:0000313" key="2">
    <source>
        <dbReference type="Proteomes" id="UP000256690"/>
    </source>
</evidence>
<name>A0A3D8SIB9_9EURO</name>
<accession>A0A3D8SIB9</accession>
<organism evidence="1 2">
    <name type="scientific">Aspergillus mulundensis</name>
    <dbReference type="NCBI Taxonomy" id="1810919"/>
    <lineage>
        <taxon>Eukaryota</taxon>
        <taxon>Fungi</taxon>
        <taxon>Dikarya</taxon>
        <taxon>Ascomycota</taxon>
        <taxon>Pezizomycotina</taxon>
        <taxon>Eurotiomycetes</taxon>
        <taxon>Eurotiomycetidae</taxon>
        <taxon>Eurotiales</taxon>
        <taxon>Aspergillaceae</taxon>
        <taxon>Aspergillus</taxon>
        <taxon>Aspergillus subgen. Nidulantes</taxon>
    </lineage>
</organism>
<proteinExistence type="predicted"/>
<dbReference type="EMBL" id="PVWQ01000003">
    <property type="protein sequence ID" value="RDW86077.1"/>
    <property type="molecule type" value="Genomic_DNA"/>
</dbReference>
<gene>
    <name evidence="1" type="ORF">DSM5745_02719</name>
</gene>
<dbReference type="RefSeq" id="XP_026605601.1">
    <property type="nucleotide sequence ID" value="XM_026744735.1"/>
</dbReference>
<dbReference type="GeneID" id="38113089"/>
<evidence type="ECO:0000313" key="1">
    <source>
        <dbReference type="EMBL" id="RDW86077.1"/>
    </source>
</evidence>
<sequence>MSLSTPIPVEQDGAPIMSLPVEMVLLICEHLDTTDMASFRQANKHLFARIDPHYLRRMFGTVTSNLSASSFQRLETIASSRAAVHVNTLSIQPSGMRMPRAIGAGMKWDRENMATDTTQTGGTLTLQRILGKLVNCTNFRICQNAPIVVRDIPLSSDLVISDVAYLVSLICARLDRQYTSFTLVIPYGRCNTRGITALAEMNSHPNSPGTSLRIWENLNRLRLSFHYHRAIQSTFVARLLSFASKLKVLKLGAHGPEGGALLRELCSSPLFHSTFELTELHLSGQKESPDAQTINGADLASLLLRHRNTLRVLVFANLRLVSRDSAAVPEGGEWQHVLQTLITNPFSLRHIGFITAEEKRPGTEHNLFVTLAWSAGIYTLPGQVQPLLRTPILSRRSQSLAREGVWMPHMSFSYNGEQMRLALQKLAEFLFLWASDRHGGIQYNEAWLRIGPDVSRDARPLGDHQPST</sequence>
<dbReference type="SUPFAM" id="SSF81383">
    <property type="entry name" value="F-box domain"/>
    <property type="match status" value="1"/>
</dbReference>
<comment type="caution">
    <text evidence="1">The sequence shown here is derived from an EMBL/GenBank/DDBJ whole genome shotgun (WGS) entry which is preliminary data.</text>
</comment>
<dbReference type="CDD" id="cd09917">
    <property type="entry name" value="F-box_SF"/>
    <property type="match status" value="1"/>
</dbReference>
<dbReference type="Proteomes" id="UP000256690">
    <property type="component" value="Unassembled WGS sequence"/>
</dbReference>
<dbReference type="AlphaFoldDB" id="A0A3D8SIB9"/>
<reference evidence="1 2" key="1">
    <citation type="journal article" date="2018" name="IMA Fungus">
        <title>IMA Genome-F 9: Draft genome sequence of Annulohypoxylon stygium, Aspergillus mulundensis, Berkeleyomyces basicola (syn. Thielaviopsis basicola), Ceratocystis smalleyi, two Cercospora beticola strains, Coleophoma cylindrospora, Fusarium fracticaudum, Phialophora cf. hyalina, and Morchella septimelata.</title>
        <authorList>
            <person name="Wingfield B.D."/>
            <person name="Bills G.F."/>
            <person name="Dong Y."/>
            <person name="Huang W."/>
            <person name="Nel W.J."/>
            <person name="Swalarsk-Parry B.S."/>
            <person name="Vaghefi N."/>
            <person name="Wilken P.M."/>
            <person name="An Z."/>
            <person name="de Beer Z.W."/>
            <person name="De Vos L."/>
            <person name="Chen L."/>
            <person name="Duong T.A."/>
            <person name="Gao Y."/>
            <person name="Hammerbacher A."/>
            <person name="Kikkert J.R."/>
            <person name="Li Y."/>
            <person name="Li H."/>
            <person name="Li K."/>
            <person name="Li Q."/>
            <person name="Liu X."/>
            <person name="Ma X."/>
            <person name="Naidoo K."/>
            <person name="Pethybridge S.J."/>
            <person name="Sun J."/>
            <person name="Steenkamp E.T."/>
            <person name="van der Nest M.A."/>
            <person name="van Wyk S."/>
            <person name="Wingfield M.J."/>
            <person name="Xiong C."/>
            <person name="Yue Q."/>
            <person name="Zhang X."/>
        </authorList>
    </citation>
    <scope>NUCLEOTIDE SEQUENCE [LARGE SCALE GENOMIC DNA]</scope>
    <source>
        <strain evidence="1 2">DSM 5745</strain>
    </source>
</reference>
<evidence type="ECO:0008006" key="3">
    <source>
        <dbReference type="Google" id="ProtNLM"/>
    </source>
</evidence>
<keyword evidence="2" id="KW-1185">Reference proteome</keyword>